<dbReference type="PRINTS" id="PR00119">
    <property type="entry name" value="CATATPASE"/>
</dbReference>
<proteinExistence type="inferred from homology"/>
<dbReference type="Pfam" id="PF00702">
    <property type="entry name" value="Hydrolase"/>
    <property type="match status" value="1"/>
</dbReference>
<dbReference type="PANTHER" id="PTHR43079">
    <property type="entry name" value="PROBABLE CADMIUM/ZINC-TRANSPORTING ATPASE HMA1"/>
    <property type="match status" value="1"/>
</dbReference>
<name>A0A8T2VRS0_CERRI</name>
<dbReference type="Proteomes" id="UP000825935">
    <property type="component" value="Chromosome 1"/>
</dbReference>
<dbReference type="NCBIfam" id="TIGR01494">
    <property type="entry name" value="ATPase_P-type"/>
    <property type="match status" value="1"/>
</dbReference>
<comment type="similarity">
    <text evidence="2">Belongs to the cation transport ATPase (P-type) (TC 3.A.3) family. Type IB subfamily.</text>
</comment>
<keyword evidence="4" id="KW-0479">Metal-binding</keyword>
<accession>A0A8T2VRS0</accession>
<dbReference type="GO" id="GO:0016020">
    <property type="term" value="C:membrane"/>
    <property type="evidence" value="ECO:0007669"/>
    <property type="project" value="UniProtKB-SubCell"/>
</dbReference>
<evidence type="ECO:0000256" key="2">
    <source>
        <dbReference type="ARBA" id="ARBA00006024"/>
    </source>
</evidence>
<gene>
    <name evidence="12" type="ORF">KP509_01G092000</name>
</gene>
<evidence type="ECO:0000256" key="1">
    <source>
        <dbReference type="ARBA" id="ARBA00004141"/>
    </source>
</evidence>
<dbReference type="OrthoDB" id="432719at2759"/>
<keyword evidence="8" id="KW-1278">Translocase</keyword>
<dbReference type="InterPro" id="IPR001757">
    <property type="entry name" value="P_typ_ATPase"/>
</dbReference>
<protein>
    <submittedName>
        <fullName evidence="12">Uncharacterized protein</fullName>
    </submittedName>
</protein>
<dbReference type="Gene3D" id="3.40.50.1000">
    <property type="entry name" value="HAD superfamily/HAD-like"/>
    <property type="match status" value="1"/>
</dbReference>
<dbReference type="Gene3D" id="3.40.1110.10">
    <property type="entry name" value="Calcium-transporting ATPase, cytoplasmic domain N"/>
    <property type="match status" value="1"/>
</dbReference>
<evidence type="ECO:0000256" key="10">
    <source>
        <dbReference type="ARBA" id="ARBA00023136"/>
    </source>
</evidence>
<dbReference type="GO" id="GO:0046872">
    <property type="term" value="F:metal ion binding"/>
    <property type="evidence" value="ECO:0007669"/>
    <property type="project" value="UniProtKB-KW"/>
</dbReference>
<organism evidence="12 13">
    <name type="scientific">Ceratopteris richardii</name>
    <name type="common">Triangle waterfern</name>
    <dbReference type="NCBI Taxonomy" id="49495"/>
    <lineage>
        <taxon>Eukaryota</taxon>
        <taxon>Viridiplantae</taxon>
        <taxon>Streptophyta</taxon>
        <taxon>Embryophyta</taxon>
        <taxon>Tracheophyta</taxon>
        <taxon>Polypodiopsida</taxon>
        <taxon>Polypodiidae</taxon>
        <taxon>Polypodiales</taxon>
        <taxon>Pteridineae</taxon>
        <taxon>Pteridaceae</taxon>
        <taxon>Parkerioideae</taxon>
        <taxon>Ceratopteris</taxon>
    </lineage>
</organism>
<evidence type="ECO:0000256" key="8">
    <source>
        <dbReference type="ARBA" id="ARBA00022967"/>
    </source>
</evidence>
<comment type="subcellular location">
    <subcellularLocation>
        <location evidence="1">Membrane</location>
        <topology evidence="1">Multi-pass membrane protein</topology>
    </subcellularLocation>
</comment>
<dbReference type="EMBL" id="CM035406">
    <property type="protein sequence ID" value="KAH7447119.1"/>
    <property type="molecule type" value="Genomic_DNA"/>
</dbReference>
<evidence type="ECO:0000256" key="9">
    <source>
        <dbReference type="ARBA" id="ARBA00022989"/>
    </source>
</evidence>
<evidence type="ECO:0000256" key="5">
    <source>
        <dbReference type="ARBA" id="ARBA00022741"/>
    </source>
</evidence>
<dbReference type="GO" id="GO:0005524">
    <property type="term" value="F:ATP binding"/>
    <property type="evidence" value="ECO:0007669"/>
    <property type="project" value="UniProtKB-KW"/>
</dbReference>
<keyword evidence="3 11" id="KW-0812">Transmembrane</keyword>
<evidence type="ECO:0000256" key="3">
    <source>
        <dbReference type="ARBA" id="ARBA00022692"/>
    </source>
</evidence>
<evidence type="ECO:0000313" key="13">
    <source>
        <dbReference type="Proteomes" id="UP000825935"/>
    </source>
</evidence>
<evidence type="ECO:0000256" key="7">
    <source>
        <dbReference type="ARBA" id="ARBA00022842"/>
    </source>
</evidence>
<sequence>MWQEPREERCCNPTCETEALAIAVAMEQGASHPIARAVTDHSEGKVLPTIAVEDFEAFPGKGLEATITGLEPQNEGKHRALLGSLDYVTSSMNLVSSSGKILDAARSSAYGNELVRAALSVNKKVTLFHFEDKLRPGAAEVVASLKKAGMRILMLTGDHASSANRVAKAVGIEEVHFGMKPEDKLHRIKLMSRESGVSRGLIMVGDGVNDAPALAAATVGIVLAYYASATAVAVADVLLLQDNIDGVPFVIAKARQTTSLVKQSVGLALSCIFIAALPSVLGFLPLWLTVLLHEGGTLLVCLNSARALNDPSDSWNWQGSLENLNAAVKTLTSLFHGPQSAVRVQPAGSMS</sequence>
<keyword evidence="9 11" id="KW-1133">Transmembrane helix</keyword>
<evidence type="ECO:0000256" key="4">
    <source>
        <dbReference type="ARBA" id="ARBA00022723"/>
    </source>
</evidence>
<keyword evidence="13" id="KW-1185">Reference proteome</keyword>
<dbReference type="InterPro" id="IPR036412">
    <property type="entry name" value="HAD-like_sf"/>
</dbReference>
<keyword evidence="5" id="KW-0547">Nucleotide-binding</keyword>
<dbReference type="GO" id="GO:0016887">
    <property type="term" value="F:ATP hydrolysis activity"/>
    <property type="evidence" value="ECO:0007669"/>
    <property type="project" value="InterPro"/>
</dbReference>
<dbReference type="InterPro" id="IPR023299">
    <property type="entry name" value="ATPase_P-typ_cyto_dom_N"/>
</dbReference>
<keyword evidence="10 11" id="KW-0472">Membrane</keyword>
<dbReference type="AlphaFoldDB" id="A0A8T2VRS0"/>
<keyword evidence="7" id="KW-0460">Magnesium</keyword>
<evidence type="ECO:0000313" key="12">
    <source>
        <dbReference type="EMBL" id="KAH7447119.1"/>
    </source>
</evidence>
<dbReference type="SUPFAM" id="SSF56784">
    <property type="entry name" value="HAD-like"/>
    <property type="match status" value="1"/>
</dbReference>
<comment type="caution">
    <text evidence="12">The sequence shown here is derived from an EMBL/GenBank/DDBJ whole genome shotgun (WGS) entry which is preliminary data.</text>
</comment>
<evidence type="ECO:0000256" key="11">
    <source>
        <dbReference type="SAM" id="Phobius"/>
    </source>
</evidence>
<keyword evidence="6" id="KW-0067">ATP-binding</keyword>
<dbReference type="OMA" id="DGYHIAM"/>
<dbReference type="InterPro" id="IPR051949">
    <property type="entry name" value="Cation_Transport_ATPase"/>
</dbReference>
<dbReference type="InterPro" id="IPR023214">
    <property type="entry name" value="HAD_sf"/>
</dbReference>
<evidence type="ECO:0000256" key="6">
    <source>
        <dbReference type="ARBA" id="ARBA00022840"/>
    </source>
</evidence>
<dbReference type="PANTHER" id="PTHR43079:SF1">
    <property type="entry name" value="CADMIUM_ZINC-TRANSPORTING ATPASE HMA1, CHLOROPLASTIC-RELATED"/>
    <property type="match status" value="1"/>
</dbReference>
<feature type="transmembrane region" description="Helical" evidence="11">
    <location>
        <begin position="265"/>
        <end position="288"/>
    </location>
</feature>
<reference evidence="12" key="1">
    <citation type="submission" date="2021-08" db="EMBL/GenBank/DDBJ databases">
        <title>WGS assembly of Ceratopteris richardii.</title>
        <authorList>
            <person name="Marchant D.B."/>
            <person name="Chen G."/>
            <person name="Jenkins J."/>
            <person name="Shu S."/>
            <person name="Leebens-Mack J."/>
            <person name="Grimwood J."/>
            <person name="Schmutz J."/>
            <person name="Soltis P."/>
            <person name="Soltis D."/>
            <person name="Chen Z.-H."/>
        </authorList>
    </citation>
    <scope>NUCLEOTIDE SEQUENCE</scope>
    <source>
        <strain evidence="12">Whitten #5841</strain>
        <tissue evidence="12">Leaf</tissue>
    </source>
</reference>